<keyword evidence="4" id="KW-0540">Nuclease</keyword>
<proteinExistence type="predicted"/>
<dbReference type="NCBIfam" id="NF033681">
    <property type="entry name" value="ExeM_NucH_DNase"/>
    <property type="match status" value="1"/>
</dbReference>
<name>A0A3L8PWY4_9GAMM</name>
<keyword evidence="4" id="KW-0378">Hydrolase</keyword>
<evidence type="ECO:0000259" key="3">
    <source>
        <dbReference type="PROSITE" id="PS51841"/>
    </source>
</evidence>
<dbReference type="InterPro" id="IPR001322">
    <property type="entry name" value="Lamin_tail_dom"/>
</dbReference>
<dbReference type="InterPro" id="IPR047971">
    <property type="entry name" value="ExeM-like"/>
</dbReference>
<feature type="chain" id="PRO_5018244276" evidence="2">
    <location>
        <begin position="21"/>
        <end position="1090"/>
    </location>
</feature>
<gene>
    <name evidence="4" type="ORF">D5018_13700</name>
</gene>
<dbReference type="Proteomes" id="UP000281474">
    <property type="component" value="Unassembled WGS sequence"/>
</dbReference>
<dbReference type="EMBL" id="QZEI01000043">
    <property type="protein sequence ID" value="RLV59123.1"/>
    <property type="molecule type" value="Genomic_DNA"/>
</dbReference>
<keyword evidence="5" id="KW-1185">Reference proteome</keyword>
<dbReference type="InterPro" id="IPR036691">
    <property type="entry name" value="Endo/exonu/phosph_ase_sf"/>
</dbReference>
<dbReference type="InterPro" id="IPR005135">
    <property type="entry name" value="Endo/exonuclease/phosphatase"/>
</dbReference>
<dbReference type="Gene3D" id="3.60.10.10">
    <property type="entry name" value="Endonuclease/exonuclease/phosphatase"/>
    <property type="match status" value="1"/>
</dbReference>
<dbReference type="GO" id="GO:0004519">
    <property type="term" value="F:endonuclease activity"/>
    <property type="evidence" value="ECO:0007669"/>
    <property type="project" value="UniProtKB-KW"/>
</dbReference>
<sequence>MKKSFLSLAIASTISMGAHAGVEDLLITEMTQASDPKVGTIEITNTGTTELNLTGIEFYVHGANSRGKNYNNVLLDADGKPLLDGQILAPNASLVIVENRSSEEFRKSFAKDAKVIVSPYRPKKYNHLSLNGDDGFYIKVGDKIVDRVGASENKEKWATNTTLRRKKAVDGSAPSQSATFDASKWQNIMPMRTNTVGAPNLPDADAKDIMDIFTCPSDKSEIKSPSEVQGSGFKSPLIAEGKTESDEKVAVEGIISAKVSIPNEGFYLRNIVSDNDPETSDGIFVKSSAAKDLKVGQTICIGSKVAEFEGQTQLSADTAFSWNVTDTNIATEPTDIQVIASDNGSFDKTLERYEGMLVNLPTDIDPETDGNQDMRITRSFSYNFLQNSHRRNNMVAAYKRPNLQPNHLHVAGSPESKAAYEQNNDYRLVIESSTRSNGTTLPYYKGFNEDPHKNYIRIDDSLVNAQGVISQYETELIPGTNPRKYDQDYSLTITNDLTSENFIHNLPRTDKPDLKDTVTGDDFAIRVSSQNLFNFFNSPFGGDNNRFGQSRGADSHDEYLNQRAKLVEIIRAQDADVMALMEIENNGFGDDSAIAEIVNQVNVKYVDERARDYNGPNSTENRYVFVGFDNNGNQRLDKLDAIGSDAIATGIIYRPSKLSIERTRVIKMPQQKAPTIVNDLGEVIKDQNQEILENGQNYHRDALVVTFIVNQTGKRLTLAVNHLKSKGSTCWEEWQGVEFGDATTWNNRTAPDLDYQGSCAEFRVAGAVHLGEEMEDIPGDKIILGDLNAYGKEDPVLVLTENPRNKTIVTASHTFLGPKPQFNEDGSPVTISKTYGYIDIVAEKFKEKGKTPWSYSFSDEIGSLDHILVSPSLKDRVIDATDWHVNAAETGLYDYQNRFKGATNIATQIGTLSHKFYENDIYRASDHDPALISLSYKPGDADKDVPLKLPKLRKLIRVPYQIPANVKTQKGDVAVISMKPDNDEERLDLTQMVLPNVVISKDNTALINFEVFGAPSALFNVTVSIKRNGEVVEGSEQSFQADVSSRDSLIADIVEEEPDHTGGNGKAGSAGFISLLSLFGLAALRRRIRK</sequence>
<comment type="caution">
    <text evidence="4">The sequence shown here is derived from an EMBL/GenBank/DDBJ whole genome shotgun (WGS) entry which is preliminary data.</text>
</comment>
<evidence type="ECO:0000256" key="1">
    <source>
        <dbReference type="SAM" id="MobiDB-lite"/>
    </source>
</evidence>
<dbReference type="OrthoDB" id="9800417at2"/>
<dbReference type="PROSITE" id="PS51841">
    <property type="entry name" value="LTD"/>
    <property type="match status" value="1"/>
</dbReference>
<dbReference type="AlphaFoldDB" id="A0A3L8PWY4"/>
<dbReference type="SUPFAM" id="SSF56219">
    <property type="entry name" value="DNase I-like"/>
    <property type="match status" value="1"/>
</dbReference>
<accession>A0A3L8PWY4</accession>
<dbReference type="CDD" id="cd04486">
    <property type="entry name" value="YhcR_OBF_like"/>
    <property type="match status" value="1"/>
</dbReference>
<organism evidence="4 5">
    <name type="scientific">Parashewanella curva</name>
    <dbReference type="NCBI Taxonomy" id="2338552"/>
    <lineage>
        <taxon>Bacteria</taxon>
        <taxon>Pseudomonadati</taxon>
        <taxon>Pseudomonadota</taxon>
        <taxon>Gammaproteobacteria</taxon>
        <taxon>Alteromonadales</taxon>
        <taxon>Shewanellaceae</taxon>
        <taxon>Parashewanella</taxon>
    </lineage>
</organism>
<reference evidence="4 5" key="1">
    <citation type="submission" date="2018-09" db="EMBL/GenBank/DDBJ databases">
        <title>Phylogeny of the Shewanellaceae, and recommendation for two new genera, Pseudoshewanella and Parashewanella.</title>
        <authorList>
            <person name="Wang G."/>
        </authorList>
    </citation>
    <scope>NUCLEOTIDE SEQUENCE [LARGE SCALE GENOMIC DNA]</scope>
    <source>
        <strain evidence="4 5">C51</strain>
    </source>
</reference>
<dbReference type="PANTHER" id="PTHR42834:SF1">
    <property type="entry name" value="ENDONUCLEASE_EXONUCLEASE_PHOSPHATASE FAMILY PROTEIN (AFU_ORTHOLOGUE AFUA_3G09210)"/>
    <property type="match status" value="1"/>
</dbReference>
<feature type="signal peptide" evidence="2">
    <location>
        <begin position="1"/>
        <end position="20"/>
    </location>
</feature>
<feature type="domain" description="LTD" evidence="3">
    <location>
        <begin position="12"/>
        <end position="165"/>
    </location>
</feature>
<feature type="compositionally biased region" description="Polar residues" evidence="1">
    <location>
        <begin position="173"/>
        <end position="183"/>
    </location>
</feature>
<dbReference type="PANTHER" id="PTHR42834">
    <property type="entry name" value="ENDONUCLEASE/EXONUCLEASE/PHOSPHATASE FAMILY PROTEIN (AFU_ORTHOLOGUE AFUA_3G09210)"/>
    <property type="match status" value="1"/>
</dbReference>
<dbReference type="RefSeq" id="WP_121839564.1">
    <property type="nucleotide sequence ID" value="NZ_ML014792.1"/>
</dbReference>
<keyword evidence="2" id="KW-0732">Signal</keyword>
<evidence type="ECO:0000313" key="5">
    <source>
        <dbReference type="Proteomes" id="UP000281474"/>
    </source>
</evidence>
<protein>
    <submittedName>
        <fullName evidence="4">ExeM/NucH family extracellular endonuclease</fullName>
    </submittedName>
</protein>
<feature type="region of interest" description="Disordered" evidence="1">
    <location>
        <begin position="163"/>
        <end position="183"/>
    </location>
</feature>
<dbReference type="Pfam" id="PF03372">
    <property type="entry name" value="Exo_endo_phos"/>
    <property type="match status" value="1"/>
</dbReference>
<keyword evidence="4" id="KW-0255">Endonuclease</keyword>
<evidence type="ECO:0000256" key="2">
    <source>
        <dbReference type="SAM" id="SignalP"/>
    </source>
</evidence>
<evidence type="ECO:0000313" key="4">
    <source>
        <dbReference type="EMBL" id="RLV59123.1"/>
    </source>
</evidence>